<organism evidence="1 2">
    <name type="scientific">Algoriphagus yeomjeoni</name>
    <dbReference type="NCBI Taxonomy" id="291403"/>
    <lineage>
        <taxon>Bacteria</taxon>
        <taxon>Pseudomonadati</taxon>
        <taxon>Bacteroidota</taxon>
        <taxon>Cytophagia</taxon>
        <taxon>Cytophagales</taxon>
        <taxon>Cyclobacteriaceae</taxon>
        <taxon>Algoriphagus</taxon>
    </lineage>
</organism>
<comment type="caution">
    <text evidence="1">The sequence shown here is derived from an EMBL/GenBank/DDBJ whole genome shotgun (WGS) entry which is preliminary data.</text>
</comment>
<dbReference type="Pfam" id="PF13970">
    <property type="entry name" value="DUF4221"/>
    <property type="match status" value="1"/>
</dbReference>
<accession>A0A327PZQ9</accession>
<dbReference type="InterPro" id="IPR025316">
    <property type="entry name" value="DUF4221"/>
</dbReference>
<dbReference type="AlphaFoldDB" id="A0A327PZQ9"/>
<dbReference type="Proteomes" id="UP000249610">
    <property type="component" value="Unassembled WGS sequence"/>
</dbReference>
<sequence length="380" mass="42768">MNKLLPLFSLILLAACGEKGGSESSEPGNLLENLTYSVDTLVVDPGNDLFNMGSGFRSQDLSEDGRRLFYFENRPLKLVEVDLENFKLISKTEFEQEGPNGIGRFVLNLEIGPSDQVYAMGVGDVALFDKNGEKLESLKTKPTGIDANLAEDFFSLYGNAMYDFKAKQFFSWPSTETSEGSNLYRIDVASETAEKIPAPEMGIIDRYTITVSENGNTMSFPPTVDIVSHEGKVLISCSAMSSIYSFDKESNSMQFIEVNHQVVPNILTGEVKNNVSSEKEFSEEISKVLSQISYMKPEWDSTRNLFLRLGMKTFSGESRDDPETYEYYLFAYDKDFNVVGETKIEGMKKHLPIHFFKDGKLWAYVNVEDELGFAVFTFDF</sequence>
<protein>
    <submittedName>
        <fullName evidence="1">Uncharacterized protein DUF4221</fullName>
    </submittedName>
</protein>
<dbReference type="SUPFAM" id="SSF63825">
    <property type="entry name" value="YWTD domain"/>
    <property type="match status" value="1"/>
</dbReference>
<dbReference type="RefSeq" id="WP_111609861.1">
    <property type="nucleotide sequence ID" value="NZ_QLLK01000001.1"/>
</dbReference>
<evidence type="ECO:0000313" key="1">
    <source>
        <dbReference type="EMBL" id="RAI95176.1"/>
    </source>
</evidence>
<keyword evidence="2" id="KW-1185">Reference proteome</keyword>
<evidence type="ECO:0000313" key="2">
    <source>
        <dbReference type="Proteomes" id="UP000249610"/>
    </source>
</evidence>
<gene>
    <name evidence="1" type="ORF">LV83_00427</name>
</gene>
<dbReference type="PROSITE" id="PS51257">
    <property type="entry name" value="PROKAR_LIPOPROTEIN"/>
    <property type="match status" value="1"/>
</dbReference>
<dbReference type="OrthoDB" id="833511at2"/>
<name>A0A327PZQ9_9BACT</name>
<proteinExistence type="predicted"/>
<dbReference type="EMBL" id="QLLK01000001">
    <property type="protein sequence ID" value="RAI95176.1"/>
    <property type="molecule type" value="Genomic_DNA"/>
</dbReference>
<reference evidence="1 2" key="1">
    <citation type="submission" date="2018-06" db="EMBL/GenBank/DDBJ databases">
        <title>Genomic Encyclopedia of Archaeal and Bacterial Type Strains, Phase II (KMG-II): from individual species to whole genera.</title>
        <authorList>
            <person name="Goeker M."/>
        </authorList>
    </citation>
    <scope>NUCLEOTIDE SEQUENCE [LARGE SCALE GENOMIC DNA]</scope>
    <source>
        <strain evidence="1 2">DSM 23446</strain>
    </source>
</reference>